<dbReference type="OrthoDB" id="6426403at2759"/>
<evidence type="ECO:0000256" key="1">
    <source>
        <dbReference type="ARBA" id="ARBA00004240"/>
    </source>
</evidence>
<dbReference type="InterPro" id="IPR045811">
    <property type="entry name" value="MTP_lip-bd"/>
</dbReference>
<proteinExistence type="predicted"/>
<dbReference type="PROSITE" id="PS51211">
    <property type="entry name" value="VITELLOGENIN"/>
    <property type="match status" value="1"/>
</dbReference>
<accession>A0A8X6MAV3</accession>
<evidence type="ECO:0000256" key="3">
    <source>
        <dbReference type="ARBA" id="ARBA00022729"/>
    </source>
</evidence>
<dbReference type="Proteomes" id="UP000886998">
    <property type="component" value="Unassembled WGS sequence"/>
</dbReference>
<dbReference type="InterPro" id="IPR039988">
    <property type="entry name" value="MTTP"/>
</dbReference>
<comment type="subcellular location">
    <subcellularLocation>
        <location evidence="1">Endoplasmic reticulum</location>
    </subcellularLocation>
</comment>
<dbReference type="PANTHER" id="PTHR13024:SF0">
    <property type="entry name" value="MICROSOMAL TRIACYLGLYCEROL TRANSFER PROTEIN"/>
    <property type="match status" value="1"/>
</dbReference>
<comment type="caution">
    <text evidence="7">The sequence shown here is derived from an EMBL/GenBank/DDBJ whole genome shotgun (WGS) entry which is preliminary data.</text>
</comment>
<comment type="caution">
    <text evidence="5">Lacks conserved residue(s) required for the propagation of feature annotation.</text>
</comment>
<dbReference type="SUPFAM" id="SSF56968">
    <property type="entry name" value="Lipovitellin-phosvitin complex, beta-sheet shell regions"/>
    <property type="match status" value="1"/>
</dbReference>
<evidence type="ECO:0000256" key="4">
    <source>
        <dbReference type="ARBA" id="ARBA00022824"/>
    </source>
</evidence>
<evidence type="ECO:0000259" key="6">
    <source>
        <dbReference type="PROSITE" id="PS51211"/>
    </source>
</evidence>
<dbReference type="Gene3D" id="1.25.10.20">
    <property type="entry name" value="Vitellinogen, superhelical"/>
    <property type="match status" value="1"/>
</dbReference>
<dbReference type="InterPro" id="IPR015819">
    <property type="entry name" value="Lipid_transp_b-sht_shell"/>
</dbReference>
<dbReference type="PANTHER" id="PTHR13024">
    <property type="entry name" value="MICROSOMAL TRIGLYCERIDE TRANSFER PROTEIN, LARGE SUBUNIT"/>
    <property type="match status" value="1"/>
</dbReference>
<dbReference type="InterPro" id="IPR015816">
    <property type="entry name" value="Vitellinogen_b-sht_N"/>
</dbReference>
<organism evidence="7 8">
    <name type="scientific">Trichonephila inaurata madagascariensis</name>
    <dbReference type="NCBI Taxonomy" id="2747483"/>
    <lineage>
        <taxon>Eukaryota</taxon>
        <taxon>Metazoa</taxon>
        <taxon>Ecdysozoa</taxon>
        <taxon>Arthropoda</taxon>
        <taxon>Chelicerata</taxon>
        <taxon>Arachnida</taxon>
        <taxon>Araneae</taxon>
        <taxon>Araneomorphae</taxon>
        <taxon>Entelegynae</taxon>
        <taxon>Araneoidea</taxon>
        <taxon>Nephilidae</taxon>
        <taxon>Trichonephila</taxon>
        <taxon>Trichonephila inaurata</taxon>
    </lineage>
</organism>
<dbReference type="GO" id="GO:0005548">
    <property type="term" value="F:phospholipid transporter activity"/>
    <property type="evidence" value="ECO:0007669"/>
    <property type="project" value="InterPro"/>
</dbReference>
<dbReference type="Pfam" id="PF01347">
    <property type="entry name" value="Vitellogenin_N"/>
    <property type="match status" value="1"/>
</dbReference>
<evidence type="ECO:0000313" key="8">
    <source>
        <dbReference type="Proteomes" id="UP000886998"/>
    </source>
</evidence>
<protein>
    <submittedName>
        <fullName evidence="7">Microsomal triglyceride transfer protein large subunit</fullName>
    </submittedName>
</protein>
<dbReference type="GO" id="GO:0008289">
    <property type="term" value="F:lipid binding"/>
    <property type="evidence" value="ECO:0007669"/>
    <property type="project" value="InterPro"/>
</dbReference>
<dbReference type="GO" id="GO:0005783">
    <property type="term" value="C:endoplasmic reticulum"/>
    <property type="evidence" value="ECO:0007669"/>
    <property type="project" value="UniProtKB-SubCell"/>
</dbReference>
<name>A0A8X6MAV3_9ARAC</name>
<dbReference type="SMART" id="SM00638">
    <property type="entry name" value="LPD_N"/>
    <property type="match status" value="1"/>
</dbReference>
<dbReference type="InterPro" id="IPR001747">
    <property type="entry name" value="Vitellogenin_N"/>
</dbReference>
<feature type="domain" description="Vitellogenin" evidence="6">
    <location>
        <begin position="1"/>
        <end position="572"/>
    </location>
</feature>
<gene>
    <name evidence="7" type="primary">mttp</name>
    <name evidence="7" type="ORF">TNIN_101731</name>
</gene>
<keyword evidence="2" id="KW-0813">Transport</keyword>
<sequence>MFFFQLLNPKLSVPLKSVFKEHRSELDKLSSSPSYILWEEGVPKSVWDDSNEHYSLRNLKRGLASLLQHRKNNQDVKETDVSGECDVIYTVEKNSIRRRKGNCDHSKFDKSLSQAHGVRSASAVHQSTTDCEWKEGKVPAISKCTSTEYVKLFSNAWHRPSLCIDEKSEFIFEGTEKEKIVFENKKIEDVINELKKSQNGLEEGSLEALFVIQEEKPKKRQLKPTIARLEKDLTTDKLNSLKSVKAFYKLLPIIRTSSSEEILQVLHNDKLEDIQPQLLDLVSACATKSCLKAAFEFFEAENEYNALLERFLISLSILPRPSEFLLKELKNFLEKEREERIEGTLLMTLGTLVRTYSENHAVADIELIEDIRKFFEKGLKKCDKESEFCVLNYLRSLRNAARPRSAPILLEYAVKGGKDALEAVLGLKNIPIHLLPPQSQVDLLKVFNQIGAEQDRSTRAIAAELLLKQNPKTGVLKNILKALLDQKDAESSSFLASKLMHQISIDSDLRKKVLQLLPDKDINYYLALSQSGLSALFRKPMVSVAGTNVTYGLEMETLIGGMLKRTVFDVSFENDAGGASLLSVGLFASGLNSIAGDASEAAADDSNPTAGMNLGFLDSYLRPYVFFRSTSELMGHAWSGTASEQTPVLQCIMAFSDDEKAIILSNGMMVRGQLRGVLSIDASASAKISLWNRNSKSLVKNEGALIVRGVVTLDAGFVITQGTIQFTGASGVDFKVDLDFYEAPFTTCLQMEHPEIAINFDVIRTVSVPGTNYESKRKKKRVISLPGRSFAFNEINNEMCQSMNSES</sequence>
<dbReference type="GO" id="GO:0005794">
    <property type="term" value="C:Golgi apparatus"/>
    <property type="evidence" value="ECO:0007669"/>
    <property type="project" value="TreeGrafter"/>
</dbReference>
<dbReference type="Gene3D" id="2.30.230.10">
    <property type="entry name" value="Lipovitellin, beta-sheet shell regions, chain A"/>
    <property type="match status" value="1"/>
</dbReference>
<evidence type="ECO:0000256" key="2">
    <source>
        <dbReference type="ARBA" id="ARBA00022448"/>
    </source>
</evidence>
<dbReference type="Pfam" id="PF19444">
    <property type="entry name" value="MTP_lip_bd"/>
    <property type="match status" value="1"/>
</dbReference>
<keyword evidence="8" id="KW-1185">Reference proteome</keyword>
<dbReference type="EMBL" id="BMAV01025547">
    <property type="protein sequence ID" value="GFS42384.1"/>
    <property type="molecule type" value="Genomic_DNA"/>
</dbReference>
<dbReference type="GO" id="GO:0042157">
    <property type="term" value="P:lipoprotein metabolic process"/>
    <property type="evidence" value="ECO:0007669"/>
    <property type="project" value="TreeGrafter"/>
</dbReference>
<keyword evidence="4" id="KW-0256">Endoplasmic reticulum</keyword>
<keyword evidence="3" id="KW-0732">Signal</keyword>
<evidence type="ECO:0000313" key="7">
    <source>
        <dbReference type="EMBL" id="GFS42384.1"/>
    </source>
</evidence>
<dbReference type="InterPro" id="IPR011030">
    <property type="entry name" value="Lipovitellin_superhlx_dom"/>
</dbReference>
<dbReference type="SUPFAM" id="SSF48431">
    <property type="entry name" value="Lipovitellin-phosvitin complex, superhelical domain"/>
    <property type="match status" value="1"/>
</dbReference>
<evidence type="ECO:0000256" key="5">
    <source>
        <dbReference type="PROSITE-ProRule" id="PRU00557"/>
    </source>
</evidence>
<dbReference type="AlphaFoldDB" id="A0A8X6MAV3"/>
<reference evidence="7" key="1">
    <citation type="submission" date="2020-08" db="EMBL/GenBank/DDBJ databases">
        <title>Multicomponent nature underlies the extraordinary mechanical properties of spider dragline silk.</title>
        <authorList>
            <person name="Kono N."/>
            <person name="Nakamura H."/>
            <person name="Mori M."/>
            <person name="Yoshida Y."/>
            <person name="Ohtoshi R."/>
            <person name="Malay A.D."/>
            <person name="Moran D.A.P."/>
            <person name="Tomita M."/>
            <person name="Numata K."/>
            <person name="Arakawa K."/>
        </authorList>
    </citation>
    <scope>NUCLEOTIDE SEQUENCE</scope>
</reference>
<dbReference type="GO" id="GO:0016323">
    <property type="term" value="C:basolateral plasma membrane"/>
    <property type="evidence" value="ECO:0007669"/>
    <property type="project" value="TreeGrafter"/>
</dbReference>